<dbReference type="AlphaFoldDB" id="A0A1K1LWA5"/>
<keyword evidence="2" id="KW-0812">Transmembrane</keyword>
<keyword evidence="6" id="KW-1185">Reference proteome</keyword>
<name>A0A1K1LWA5_9BACT</name>
<evidence type="ECO:0000313" key="3">
    <source>
        <dbReference type="EMBL" id="SFW13942.1"/>
    </source>
</evidence>
<dbReference type="STRING" id="1004.SAMN05661012_00189"/>
<evidence type="ECO:0000313" key="5">
    <source>
        <dbReference type="Proteomes" id="UP000183788"/>
    </source>
</evidence>
<proteinExistence type="predicted"/>
<protein>
    <submittedName>
        <fullName evidence="3">Uncharacterized protein</fullName>
    </submittedName>
</protein>
<dbReference type="Proteomes" id="UP000183788">
    <property type="component" value="Unassembled WGS sequence"/>
</dbReference>
<evidence type="ECO:0000256" key="1">
    <source>
        <dbReference type="SAM" id="MobiDB-lite"/>
    </source>
</evidence>
<dbReference type="EMBL" id="CP140154">
    <property type="protein sequence ID" value="WQG89501.1"/>
    <property type="molecule type" value="Genomic_DNA"/>
</dbReference>
<keyword evidence="2" id="KW-0472">Membrane</keyword>
<accession>A0A1K1LWA5</accession>
<sequence length="75" mass="8327">MSHKKDSSNDFSHFLKLTIISVALSVPFWFIAPSVAAVAFMIILVSLNAASNKRREKREKVGGGSYMEQSSEHID</sequence>
<feature type="region of interest" description="Disordered" evidence="1">
    <location>
        <begin position="52"/>
        <end position="75"/>
    </location>
</feature>
<dbReference type="OrthoDB" id="678400at2"/>
<gene>
    <name evidence="3" type="ORF">SAMN05661012_00189</name>
    <name evidence="4" type="ORF">SR876_31715</name>
</gene>
<reference evidence="4 6" key="2">
    <citation type="submission" date="2023-11" db="EMBL/GenBank/DDBJ databases">
        <title>MicrobeMod: A computational toolkit for identifying prokaryotic methylation and restriction-modification with nanopore sequencing.</title>
        <authorList>
            <person name="Crits-Christoph A."/>
            <person name="Kang S.C."/>
            <person name="Lee H."/>
            <person name="Ostrov N."/>
        </authorList>
    </citation>
    <scope>NUCLEOTIDE SEQUENCE [LARGE SCALE GENOMIC DNA]</scope>
    <source>
        <strain evidence="4 6">ATCC 23090</strain>
    </source>
</reference>
<keyword evidence="2" id="KW-1133">Transmembrane helix</keyword>
<evidence type="ECO:0000313" key="4">
    <source>
        <dbReference type="EMBL" id="WQG89501.1"/>
    </source>
</evidence>
<dbReference type="EMBL" id="FPIZ01000001">
    <property type="protein sequence ID" value="SFW13942.1"/>
    <property type="molecule type" value="Genomic_DNA"/>
</dbReference>
<feature type="transmembrane region" description="Helical" evidence="2">
    <location>
        <begin position="20"/>
        <end position="50"/>
    </location>
</feature>
<reference evidence="3 5" key="1">
    <citation type="submission" date="2016-11" db="EMBL/GenBank/DDBJ databases">
        <authorList>
            <person name="Jaros S."/>
            <person name="Januszkiewicz K."/>
            <person name="Wedrychowicz H."/>
        </authorList>
    </citation>
    <scope>NUCLEOTIDE SEQUENCE [LARGE SCALE GENOMIC DNA]</scope>
    <source>
        <strain evidence="3 5">DSM 784</strain>
    </source>
</reference>
<dbReference type="Proteomes" id="UP001326715">
    <property type="component" value="Chromosome"/>
</dbReference>
<dbReference type="RefSeq" id="WP_072356733.1">
    <property type="nucleotide sequence ID" value="NZ_CBHWAX010000003.1"/>
</dbReference>
<organism evidence="3 5">
    <name type="scientific">Chitinophaga sancti</name>
    <dbReference type="NCBI Taxonomy" id="1004"/>
    <lineage>
        <taxon>Bacteria</taxon>
        <taxon>Pseudomonadati</taxon>
        <taxon>Bacteroidota</taxon>
        <taxon>Chitinophagia</taxon>
        <taxon>Chitinophagales</taxon>
        <taxon>Chitinophagaceae</taxon>
        <taxon>Chitinophaga</taxon>
    </lineage>
</organism>
<evidence type="ECO:0000313" key="6">
    <source>
        <dbReference type="Proteomes" id="UP001326715"/>
    </source>
</evidence>
<evidence type="ECO:0000256" key="2">
    <source>
        <dbReference type="SAM" id="Phobius"/>
    </source>
</evidence>